<name>A0AAJ1V8T7_9FLAO</name>
<reference evidence="3" key="2">
    <citation type="journal article" date="2022" name="Sci. Total Environ.">
        <title>Prevalence, transmission, and molecular epidemiology of tet(X)-positive bacteria among humans, animals, and environmental niches in China: An epidemiological, and genomic-based study.</title>
        <authorList>
            <person name="Dong N."/>
            <person name="Zeng Y."/>
            <person name="Cai C."/>
            <person name="Sun C."/>
            <person name="Lu J."/>
            <person name="Liu C."/>
            <person name="Zhou H."/>
            <person name="Sun Q."/>
            <person name="Shu L."/>
            <person name="Wang H."/>
            <person name="Wang Y."/>
            <person name="Wang S."/>
            <person name="Wu C."/>
            <person name="Chan E.W."/>
            <person name="Chen G."/>
            <person name="Shen Z."/>
            <person name="Chen S."/>
            <person name="Zhang R."/>
        </authorList>
    </citation>
    <scope>NUCLEOTIDE SEQUENCE</scope>
    <source>
        <strain evidence="3">R655-4</strain>
    </source>
</reference>
<organism evidence="3 4">
    <name type="scientific">Empedobacter brevis</name>
    <dbReference type="NCBI Taxonomy" id="247"/>
    <lineage>
        <taxon>Bacteria</taxon>
        <taxon>Pseudomonadati</taxon>
        <taxon>Bacteroidota</taxon>
        <taxon>Flavobacteriia</taxon>
        <taxon>Flavobacteriales</taxon>
        <taxon>Weeksellaceae</taxon>
        <taxon>Empedobacter</taxon>
    </lineage>
</organism>
<proteinExistence type="predicted"/>
<evidence type="ECO:0000256" key="1">
    <source>
        <dbReference type="SAM" id="MobiDB-lite"/>
    </source>
</evidence>
<evidence type="ECO:0000313" key="4">
    <source>
        <dbReference type="Proteomes" id="UP001170959"/>
    </source>
</evidence>
<comment type="caution">
    <text evidence="3">The sequence shown here is derived from an EMBL/GenBank/DDBJ whole genome shotgun (WGS) entry which is preliminary data.</text>
</comment>
<sequence>MKNFLLILLLIITSCLYAQNLGTSFSSDDLSDENTNGALAYSYPIFTIQDGNIAYPVSINYTSGNGVRVNQSASEVGLGWDLSSSFITRQIQGGRDFLDLGFRSEEEYIKVKKVGYYKKEAENILINEPAKLLNVDGFPDLYNLYSSIYSTTFVAKKTNEIYDLNANKTTITGSVFEQKFNYSEGFDVFTEYTRKDHFTKDFGSFEIKTDKGFILSYNDYNISNQYSDSYRIPSGWNTPNNNEYIPEVSKWNISRIKDLNTNREIIFEYESYSPDFFKKESDNISEKQLKDLAITANHRFIIENSPSKSSERVDPERGGPYPTFSEDPNFTIENKGGFLQMRNLVRDLIKKRLKKISFSSGEIVFDYNLNRKDEYNEKALTDITIKNFQGKIVKRIKLNYGYFNEGIGNEFASSRLKLISIQELNLDNTIKSTTAFTYNESNVFPYKNSIAYDFAGYFNNSFSFPSNDSDNNNDHPNYIFLNSKPKPILYYHPNLYQYSLLPFALENKDSYVIPGNLSRESNLTHSKIYSLKEITLPTGGKLQYDYELNEFNLFNQNIKGGGVRLLSKTLKDSSGTKILKKINYRYLLENENSSGVLIAAPYFGHPTTPFFEMSLKQDGTFYSNSYNGFPNWNQDKLYEKFVTRSFAIPGYSQNGYDFIIYSRIEKNEDGNGKVIQEFEANKVDMLDGRTVRCHGIKFYKAFINDDRNTSIFSCNGLLGEFFIANSNFARYITNDSRYNRGNIINQKIYDNNNQLIIEKDYKYKHFTSSLFWISNTDLRTINFWTKEPHHYAFEVLLSNYKNYQKEYKKVAKITTTTYDRLNNQSMTQIEGFTYNNYGYPTTKSSSTNENGYLQYIGYPMDYSNPILQKLDKINPNLAVWSQLDNDSKGFTISGNVINFREENNLIVPSESIKESNQLIDKTFYNKYDEYGNVLEIQKENNIPTSFIWGYRKNSIIVEIVGVKYNDIPHNIITSLQSQSDNGTLNSSSFNSLFTSFPDALITCYVYDPLLGIKEKIGANGFKEVYEYDSNTFELINIKNHKGEIIKNYKTNIKNR</sequence>
<protein>
    <recommendedName>
        <fullName evidence="5">YD repeat-containing protein</fullName>
    </recommendedName>
</protein>
<evidence type="ECO:0000256" key="2">
    <source>
        <dbReference type="SAM" id="SignalP"/>
    </source>
</evidence>
<evidence type="ECO:0008006" key="5">
    <source>
        <dbReference type="Google" id="ProtNLM"/>
    </source>
</evidence>
<gene>
    <name evidence="3" type="ORF">HX001_07085</name>
</gene>
<accession>A0AAJ1V8T7</accession>
<feature type="region of interest" description="Disordered" evidence="1">
    <location>
        <begin position="305"/>
        <end position="326"/>
    </location>
</feature>
<dbReference type="PROSITE" id="PS51257">
    <property type="entry name" value="PROKAR_LIPOPROTEIN"/>
    <property type="match status" value="1"/>
</dbReference>
<reference evidence="3" key="1">
    <citation type="submission" date="2020-06" db="EMBL/GenBank/DDBJ databases">
        <authorList>
            <person name="Dong N."/>
        </authorList>
    </citation>
    <scope>NUCLEOTIDE SEQUENCE</scope>
    <source>
        <strain evidence="3">R655-4</strain>
    </source>
</reference>
<feature type="chain" id="PRO_5042480572" description="YD repeat-containing protein" evidence="2">
    <location>
        <begin position="19"/>
        <end position="1055"/>
    </location>
</feature>
<evidence type="ECO:0000313" key="3">
    <source>
        <dbReference type="EMBL" id="MDM1072260.1"/>
    </source>
</evidence>
<dbReference type="Proteomes" id="UP001170959">
    <property type="component" value="Unassembled WGS sequence"/>
</dbReference>
<dbReference type="RefSeq" id="WP_276682935.1">
    <property type="nucleotide sequence ID" value="NZ_CAUPYU010000009.1"/>
</dbReference>
<dbReference type="AlphaFoldDB" id="A0AAJ1V8T7"/>
<dbReference type="EMBL" id="JACAGJ010000003">
    <property type="protein sequence ID" value="MDM1072260.1"/>
    <property type="molecule type" value="Genomic_DNA"/>
</dbReference>
<feature type="signal peptide" evidence="2">
    <location>
        <begin position="1"/>
        <end position="18"/>
    </location>
</feature>
<keyword evidence="2" id="KW-0732">Signal</keyword>